<proteinExistence type="predicted"/>
<reference evidence="1" key="1">
    <citation type="submission" date="2019-11" db="EMBL/GenBank/DDBJ databases">
        <authorList>
            <person name="Feng L."/>
        </authorList>
    </citation>
    <scope>NUCLEOTIDE SEQUENCE</scope>
    <source>
        <strain evidence="1">PmerdaeLFYP103</strain>
    </source>
</reference>
<accession>A0A6N3C311</accession>
<dbReference type="AlphaFoldDB" id="A0A6N3C311"/>
<sequence length="33" mass="3716">MNQCANMPTGGNPSLAYWHISLLAHYSLHLDLF</sequence>
<evidence type="ECO:0000313" key="1">
    <source>
        <dbReference type="EMBL" id="VYU11240.1"/>
    </source>
</evidence>
<name>A0A6N3C311_9BACT</name>
<gene>
    <name evidence="1" type="ORF">PMLFYP103_01248</name>
</gene>
<protein>
    <submittedName>
        <fullName evidence="1">Uncharacterized protein</fullName>
    </submittedName>
</protein>
<organism evidence="1">
    <name type="scientific">Parabacteroides merdae</name>
    <dbReference type="NCBI Taxonomy" id="46503"/>
    <lineage>
        <taxon>Bacteria</taxon>
        <taxon>Pseudomonadati</taxon>
        <taxon>Bacteroidota</taxon>
        <taxon>Bacteroidia</taxon>
        <taxon>Bacteroidales</taxon>
        <taxon>Tannerellaceae</taxon>
        <taxon>Parabacteroides</taxon>
    </lineage>
</organism>
<dbReference type="EMBL" id="CACRUV010000018">
    <property type="protein sequence ID" value="VYU11240.1"/>
    <property type="molecule type" value="Genomic_DNA"/>
</dbReference>